<dbReference type="AlphaFoldDB" id="A0A8H5BQW3"/>
<keyword evidence="1" id="KW-0812">Transmembrane</keyword>
<dbReference type="OrthoDB" id="195231at2759"/>
<feature type="chain" id="PRO_5034424082" evidence="2">
    <location>
        <begin position="20"/>
        <end position="417"/>
    </location>
</feature>
<evidence type="ECO:0000313" key="4">
    <source>
        <dbReference type="Proteomes" id="UP000567179"/>
    </source>
</evidence>
<proteinExistence type="predicted"/>
<gene>
    <name evidence="3" type="ORF">D9619_004169</name>
</gene>
<reference evidence="3 4" key="1">
    <citation type="journal article" date="2020" name="ISME J.">
        <title>Uncovering the hidden diversity of litter-decomposition mechanisms in mushroom-forming fungi.</title>
        <authorList>
            <person name="Floudas D."/>
            <person name="Bentzer J."/>
            <person name="Ahren D."/>
            <person name="Johansson T."/>
            <person name="Persson P."/>
            <person name="Tunlid A."/>
        </authorList>
    </citation>
    <scope>NUCLEOTIDE SEQUENCE [LARGE SCALE GENOMIC DNA]</scope>
    <source>
        <strain evidence="3 4">CBS 101986</strain>
    </source>
</reference>
<keyword evidence="2" id="KW-0732">Signal</keyword>
<keyword evidence="4" id="KW-1185">Reference proteome</keyword>
<name>A0A8H5BQW3_9AGAR</name>
<comment type="caution">
    <text evidence="3">The sequence shown here is derived from an EMBL/GenBank/DDBJ whole genome shotgun (WGS) entry which is preliminary data.</text>
</comment>
<sequence length="417" mass="44242">MRVLSLCSAANVLVSFTYAQTQSSSIGTTAASFSAVSSPTVANAQIRPSQPPLVIPTRAAVPAIGAVIGTSTANAATNTLLAPAAPPLPTWDVIPPGVPRTKSGKPIPCSPKNVKLNPSSHKLISECIETTFCAAPPGAPVNATGLGICFPRQCRRDVYPFGYGTFGGGTGPKKVLVKGKFVTNMTAVAIPPMCANGLFCPDNGSGCQLLKQIGESCELGRDEQCQAPSSDGAKAVCLNLTCMAATLSLNDPCTIENTTYVSDINRGAAGGGQYTTIVIKDNCRSPGLFCDPTPPNSNNIGPACQQTKKLTGSCRFDNECDSRNCNLATKKCAIPSETPLHVAPWHWAATAILILLWMSASFIVLLFVDRRRQFFSYQKMKTYYIEQMTLRRAILSLHAAAIEQRAPIPALYSPKKQ</sequence>
<keyword evidence="1" id="KW-1133">Transmembrane helix</keyword>
<accession>A0A8H5BQW3</accession>
<organism evidence="3 4">
    <name type="scientific">Psilocybe cf. subviscida</name>
    <dbReference type="NCBI Taxonomy" id="2480587"/>
    <lineage>
        <taxon>Eukaryota</taxon>
        <taxon>Fungi</taxon>
        <taxon>Dikarya</taxon>
        <taxon>Basidiomycota</taxon>
        <taxon>Agaricomycotina</taxon>
        <taxon>Agaricomycetes</taxon>
        <taxon>Agaricomycetidae</taxon>
        <taxon>Agaricales</taxon>
        <taxon>Agaricineae</taxon>
        <taxon>Strophariaceae</taxon>
        <taxon>Psilocybe</taxon>
    </lineage>
</organism>
<evidence type="ECO:0000313" key="3">
    <source>
        <dbReference type="EMBL" id="KAF5326918.1"/>
    </source>
</evidence>
<dbReference type="Proteomes" id="UP000567179">
    <property type="component" value="Unassembled WGS sequence"/>
</dbReference>
<feature type="transmembrane region" description="Helical" evidence="1">
    <location>
        <begin position="345"/>
        <end position="368"/>
    </location>
</feature>
<feature type="signal peptide" evidence="2">
    <location>
        <begin position="1"/>
        <end position="19"/>
    </location>
</feature>
<keyword evidence="1" id="KW-0472">Membrane</keyword>
<evidence type="ECO:0000256" key="1">
    <source>
        <dbReference type="SAM" id="Phobius"/>
    </source>
</evidence>
<evidence type="ECO:0000256" key="2">
    <source>
        <dbReference type="SAM" id="SignalP"/>
    </source>
</evidence>
<protein>
    <submittedName>
        <fullName evidence="3">Uncharacterized protein</fullName>
    </submittedName>
</protein>
<dbReference type="EMBL" id="JAACJJ010000014">
    <property type="protein sequence ID" value="KAF5326918.1"/>
    <property type="molecule type" value="Genomic_DNA"/>
</dbReference>